<dbReference type="Gene3D" id="3.30.710.10">
    <property type="entry name" value="Potassium Channel Kv1.1, Chain A"/>
    <property type="match status" value="1"/>
</dbReference>
<dbReference type="SUPFAM" id="SSF54695">
    <property type="entry name" value="POZ domain"/>
    <property type="match status" value="1"/>
</dbReference>
<dbReference type="InterPro" id="IPR011333">
    <property type="entry name" value="SKP1/BTB/POZ_sf"/>
</dbReference>
<organism evidence="3 4">
    <name type="scientific">Panagrellus redivivus</name>
    <name type="common">Microworm</name>
    <dbReference type="NCBI Taxonomy" id="6233"/>
    <lineage>
        <taxon>Eukaryota</taxon>
        <taxon>Metazoa</taxon>
        <taxon>Ecdysozoa</taxon>
        <taxon>Nematoda</taxon>
        <taxon>Chromadorea</taxon>
        <taxon>Rhabditida</taxon>
        <taxon>Tylenchina</taxon>
        <taxon>Panagrolaimomorpha</taxon>
        <taxon>Panagrolaimoidea</taxon>
        <taxon>Panagrolaimidae</taxon>
        <taxon>Panagrellus</taxon>
    </lineage>
</organism>
<evidence type="ECO:0000256" key="1">
    <source>
        <dbReference type="ARBA" id="ARBA00004123"/>
    </source>
</evidence>
<dbReference type="PANTHER" id="PTHR20648">
    <property type="entry name" value="ELONGIN-C"/>
    <property type="match status" value="1"/>
</dbReference>
<protein>
    <submittedName>
        <fullName evidence="4">Skp1_POZ domain-containing protein</fullName>
    </submittedName>
</protein>
<dbReference type="GO" id="GO:0005634">
    <property type="term" value="C:nucleus"/>
    <property type="evidence" value="ECO:0007669"/>
    <property type="project" value="UniProtKB-SubCell"/>
</dbReference>
<dbReference type="GO" id="GO:0006511">
    <property type="term" value="P:ubiquitin-dependent protein catabolic process"/>
    <property type="evidence" value="ECO:0007669"/>
    <property type="project" value="InterPro"/>
</dbReference>
<feature type="domain" description="SKP1 component POZ" evidence="2">
    <location>
        <begin position="16"/>
        <end position="74"/>
    </location>
</feature>
<reference evidence="4" key="2">
    <citation type="submission" date="2020-10" db="UniProtKB">
        <authorList>
            <consortium name="WormBaseParasite"/>
        </authorList>
    </citation>
    <scope>IDENTIFICATION</scope>
</reference>
<dbReference type="InterPro" id="IPR039948">
    <property type="entry name" value="ELC1"/>
</dbReference>
<comment type="subcellular location">
    <subcellularLocation>
        <location evidence="1">Nucleus</location>
    </subcellularLocation>
</comment>
<proteinExistence type="predicted"/>
<dbReference type="Pfam" id="PF03931">
    <property type="entry name" value="Skp1_POZ"/>
    <property type="match status" value="1"/>
</dbReference>
<reference evidence="3" key="1">
    <citation type="journal article" date="2013" name="Genetics">
        <title>The draft genome and transcriptome of Panagrellus redivivus are shaped by the harsh demands of a free-living lifestyle.</title>
        <authorList>
            <person name="Srinivasan J."/>
            <person name="Dillman A.R."/>
            <person name="Macchietto M.G."/>
            <person name="Heikkinen L."/>
            <person name="Lakso M."/>
            <person name="Fracchia K.M."/>
            <person name="Antoshechkin I."/>
            <person name="Mortazavi A."/>
            <person name="Wong G."/>
            <person name="Sternberg P.W."/>
        </authorList>
    </citation>
    <scope>NUCLEOTIDE SEQUENCE [LARGE SCALE GENOMIC DNA]</scope>
    <source>
        <strain evidence="3">MT8872</strain>
    </source>
</reference>
<dbReference type="Proteomes" id="UP000492821">
    <property type="component" value="Unassembled WGS sequence"/>
</dbReference>
<evidence type="ECO:0000313" key="4">
    <source>
        <dbReference type="WBParaSite" id="Pan_g22597.t1"/>
    </source>
</evidence>
<dbReference type="WBParaSite" id="Pan_g22597.t1">
    <property type="protein sequence ID" value="Pan_g22597.t1"/>
    <property type="gene ID" value="Pan_g22597"/>
</dbReference>
<dbReference type="InterPro" id="IPR016073">
    <property type="entry name" value="Skp1_comp_POZ"/>
</dbReference>
<accession>A0A7E4VM77</accession>
<evidence type="ECO:0000313" key="3">
    <source>
        <dbReference type="Proteomes" id="UP000492821"/>
    </source>
</evidence>
<dbReference type="AlphaFoldDB" id="A0A7E4VM77"/>
<keyword evidence="3" id="KW-1185">Reference proteome</keyword>
<name>A0A7E4VM77_PANRE</name>
<sequence>MTVLPADAPKPYPHKYVKLLSNDGHEFVLQADVVFQSGTIKEILTGENGTYSDKVYFRGVEHDTLSVVSKYLMYKFYCKGQSFYDNIPQNPYKAREFKIAVKYLKIY</sequence>
<evidence type="ECO:0000259" key="2">
    <source>
        <dbReference type="Pfam" id="PF03931"/>
    </source>
</evidence>